<dbReference type="Gene3D" id="3.20.20.70">
    <property type="entry name" value="Aldolase class I"/>
    <property type="match status" value="1"/>
</dbReference>
<evidence type="ECO:0000313" key="2">
    <source>
        <dbReference type="EMBL" id="SEC66863.1"/>
    </source>
</evidence>
<gene>
    <name evidence="2" type="ORF">SAMN05421553_1240</name>
</gene>
<sequence length="485" mass="53314">MNQQTAPTPPLVASSDWNRFPLPASFRGCVDHTPCLLEDENGSQAWKRYIEQLAQTPFGDICLGRLHADERVLDAALAELRACAPQLRPWLDAQQPADIDPLTRLISRHPQCGIQLRVQLGGHTCEQIGEQLIALIEVVEALRGAPLCLVLQDAPGASPAQLQACIEFAQHFAIERITLCDQQARLTPLGVRNLLTHLLEQFPELPSSGPALAFKGNDRHGFALANSMSAIANGIHFVHGAILGRATQESPLALNQLLNNYAIPQAQQANHYAELIGQLTGLPIESSQPQPSQAFDKLIPLNQQRLHTAEGSARPSGSRNETPRFIFKVSADDWHVQLLIEVGNQQLDLGERVHHYVLLLLAREFCQQLQARQTASSPATTDPMSLGWIEREHLHKMIGDSQAQLNVKVFRAIKQINCAFSSVGLPSYKPVLTRVGSIRFACPDFTIYKESSLEQDVRGWAQRVAEPVTASTSPPTSAHSPTTQP</sequence>
<dbReference type="EMBL" id="FNSC01000001">
    <property type="protein sequence ID" value="SEC66863.1"/>
    <property type="molecule type" value="Genomic_DNA"/>
</dbReference>
<name>A0A1H4UDZ9_PSEAG</name>
<evidence type="ECO:0000313" key="3">
    <source>
        <dbReference type="Proteomes" id="UP000242849"/>
    </source>
</evidence>
<proteinExistence type="predicted"/>
<accession>A0A1H4UDZ9</accession>
<evidence type="ECO:0000256" key="1">
    <source>
        <dbReference type="SAM" id="MobiDB-lite"/>
    </source>
</evidence>
<dbReference type="RefSeq" id="WP_090377994.1">
    <property type="nucleotide sequence ID" value="NZ_FNSC01000001.1"/>
</dbReference>
<dbReference type="STRING" id="53406.SAMN05421553_1240"/>
<reference evidence="3" key="1">
    <citation type="submission" date="2016-10" db="EMBL/GenBank/DDBJ databases">
        <authorList>
            <person name="Varghese N."/>
            <person name="Submissions S."/>
        </authorList>
    </citation>
    <scope>NUCLEOTIDE SEQUENCE [LARGE SCALE GENOMIC DNA]</scope>
    <source>
        <strain evidence="3">DSM 12111</strain>
    </source>
</reference>
<dbReference type="AlphaFoldDB" id="A0A1H4UDZ9"/>
<organism evidence="2 3">
    <name type="scientific">Pseudomonas anguilliseptica</name>
    <dbReference type="NCBI Taxonomy" id="53406"/>
    <lineage>
        <taxon>Bacteria</taxon>
        <taxon>Pseudomonadati</taxon>
        <taxon>Pseudomonadota</taxon>
        <taxon>Gammaproteobacteria</taxon>
        <taxon>Pseudomonadales</taxon>
        <taxon>Pseudomonadaceae</taxon>
        <taxon>Pseudomonas</taxon>
    </lineage>
</organism>
<protein>
    <submittedName>
        <fullName evidence="2">Uncharacterized protein</fullName>
    </submittedName>
</protein>
<feature type="compositionally biased region" description="Low complexity" evidence="1">
    <location>
        <begin position="467"/>
        <end position="485"/>
    </location>
</feature>
<feature type="region of interest" description="Disordered" evidence="1">
    <location>
        <begin position="464"/>
        <end position="485"/>
    </location>
</feature>
<dbReference type="SUPFAM" id="SSF51569">
    <property type="entry name" value="Aldolase"/>
    <property type="match status" value="1"/>
</dbReference>
<dbReference type="OrthoDB" id="273564at2"/>
<keyword evidence="3" id="KW-1185">Reference proteome</keyword>
<dbReference type="Proteomes" id="UP000242849">
    <property type="component" value="Unassembled WGS sequence"/>
</dbReference>
<dbReference type="InterPro" id="IPR013785">
    <property type="entry name" value="Aldolase_TIM"/>
</dbReference>